<gene>
    <name evidence="2" type="ORF">Pmar_PMAR011233</name>
</gene>
<feature type="non-terminal residue" evidence="2">
    <location>
        <position position="131"/>
    </location>
</feature>
<evidence type="ECO:0000313" key="2">
    <source>
        <dbReference type="EMBL" id="EER08735.1"/>
    </source>
</evidence>
<dbReference type="EMBL" id="GG678920">
    <property type="protein sequence ID" value="EER08735.1"/>
    <property type="molecule type" value="Genomic_DNA"/>
</dbReference>
<evidence type="ECO:0000256" key="1">
    <source>
        <dbReference type="SAM" id="MobiDB-lite"/>
    </source>
</evidence>
<name>C5L3F8_PERM5</name>
<dbReference type="GeneID" id="9042815"/>
<feature type="compositionally biased region" description="Basic residues" evidence="1">
    <location>
        <begin position="1"/>
        <end position="10"/>
    </location>
</feature>
<accession>C5L3F8</accession>
<evidence type="ECO:0000313" key="3">
    <source>
        <dbReference type="Proteomes" id="UP000007800"/>
    </source>
</evidence>
<dbReference type="Proteomes" id="UP000007800">
    <property type="component" value="Unassembled WGS sequence"/>
</dbReference>
<sequence length="131" mass="14925">MPSHDHHQHHRPDTEDPAKQVKNTLEELSASLDVDNAVQEMADITPTPEQQIKILIDRIGASCDIKKEQRQAHYEAFGKLFSGDRRGISWEVTALEKALDDFADPEIIEDMKLDIPNIVDIFVMELVKTLH</sequence>
<proteinExistence type="predicted"/>
<dbReference type="InParanoid" id="C5L3F8"/>
<keyword evidence="3" id="KW-1185">Reference proteome</keyword>
<dbReference type="AlphaFoldDB" id="C5L3F8"/>
<dbReference type="RefSeq" id="XP_002776919.1">
    <property type="nucleotide sequence ID" value="XM_002776873.1"/>
</dbReference>
<feature type="region of interest" description="Disordered" evidence="1">
    <location>
        <begin position="1"/>
        <end position="26"/>
    </location>
</feature>
<protein>
    <submittedName>
        <fullName evidence="2">Uncharacterized protein</fullName>
    </submittedName>
</protein>
<reference evidence="2 3" key="1">
    <citation type="submission" date="2008-07" db="EMBL/GenBank/DDBJ databases">
        <authorList>
            <person name="El-Sayed N."/>
            <person name="Caler E."/>
            <person name="Inman J."/>
            <person name="Amedeo P."/>
            <person name="Hass B."/>
            <person name="Wortman J."/>
        </authorList>
    </citation>
    <scope>NUCLEOTIDE SEQUENCE [LARGE SCALE GENOMIC DNA]</scope>
    <source>
        <strain evidence="3">ATCC 50983 / TXsc</strain>
    </source>
</reference>
<dbReference type="Gene3D" id="1.25.40.180">
    <property type="match status" value="1"/>
</dbReference>
<organism evidence="3">
    <name type="scientific">Perkinsus marinus (strain ATCC 50983 / TXsc)</name>
    <dbReference type="NCBI Taxonomy" id="423536"/>
    <lineage>
        <taxon>Eukaryota</taxon>
        <taxon>Sar</taxon>
        <taxon>Alveolata</taxon>
        <taxon>Perkinsozoa</taxon>
        <taxon>Perkinsea</taxon>
        <taxon>Perkinsida</taxon>
        <taxon>Perkinsidae</taxon>
        <taxon>Perkinsus</taxon>
    </lineage>
</organism>
<dbReference type="OMA" id="GISWEVT"/>